<sequence>MVVLRVIDFETTGMEPPAAEVVEVGYCDLIATEGGTWTVGAPVSWLCGVGAIPPETRAVHHISMADVAGLPTFAETRAQLFASVPVLTGVVAHNLDFENRFLGDHGAHSICTLKAALRVWPDAPAHSNGVLRYWLEDRGLLTLGHDTAMPPHRAGPDAYVTAHILKALFAAGATGQDMVAWTKEPRVLPTCPIGKFRGKPWPEVDAGFLSWMLAQPSMEADLKWNAQRELDRRAER</sequence>
<keyword evidence="3" id="KW-1185">Reference proteome</keyword>
<evidence type="ECO:0000313" key="3">
    <source>
        <dbReference type="Proteomes" id="UP001272940"/>
    </source>
</evidence>
<comment type="caution">
    <text evidence="2">The sequence shown here is derived from an EMBL/GenBank/DDBJ whole genome shotgun (WGS) entry which is preliminary data.</text>
</comment>
<dbReference type="GO" id="GO:0004527">
    <property type="term" value="F:exonuclease activity"/>
    <property type="evidence" value="ECO:0007669"/>
    <property type="project" value="UniProtKB-KW"/>
</dbReference>
<proteinExistence type="predicted"/>
<dbReference type="InterPro" id="IPR012337">
    <property type="entry name" value="RNaseH-like_sf"/>
</dbReference>
<dbReference type="CDD" id="cd06127">
    <property type="entry name" value="DEDDh"/>
    <property type="match status" value="1"/>
</dbReference>
<dbReference type="SUPFAM" id="SSF53098">
    <property type="entry name" value="Ribonuclease H-like"/>
    <property type="match status" value="1"/>
</dbReference>
<dbReference type="InterPro" id="IPR013520">
    <property type="entry name" value="Ribonucl_H"/>
</dbReference>
<gene>
    <name evidence="2" type="ORF">NJD11_06455</name>
</gene>
<name>A0ABU4KNI5_BREVE</name>
<dbReference type="EMBL" id="JAMYEC010000003">
    <property type="protein sequence ID" value="MDX2334578.1"/>
    <property type="molecule type" value="Genomic_DNA"/>
</dbReference>
<dbReference type="Pfam" id="PF00929">
    <property type="entry name" value="RNase_T"/>
    <property type="match status" value="1"/>
</dbReference>
<keyword evidence="2" id="KW-0540">Nuclease</keyword>
<evidence type="ECO:0000259" key="1">
    <source>
        <dbReference type="SMART" id="SM00479"/>
    </source>
</evidence>
<dbReference type="Proteomes" id="UP001272940">
    <property type="component" value="Unassembled WGS sequence"/>
</dbReference>
<feature type="domain" description="Exonuclease" evidence="1">
    <location>
        <begin position="3"/>
        <end position="174"/>
    </location>
</feature>
<dbReference type="SMART" id="SM00479">
    <property type="entry name" value="EXOIII"/>
    <property type="match status" value="1"/>
</dbReference>
<organism evidence="2 3">
    <name type="scientific">Brevundimonas vesicularis</name>
    <name type="common">Pseudomonas vesicularis</name>
    <dbReference type="NCBI Taxonomy" id="41276"/>
    <lineage>
        <taxon>Bacteria</taxon>
        <taxon>Pseudomonadati</taxon>
        <taxon>Pseudomonadota</taxon>
        <taxon>Alphaproteobacteria</taxon>
        <taxon>Caulobacterales</taxon>
        <taxon>Caulobacteraceae</taxon>
        <taxon>Brevundimonas</taxon>
    </lineage>
</organism>
<dbReference type="Gene3D" id="3.30.420.10">
    <property type="entry name" value="Ribonuclease H-like superfamily/Ribonuclease H"/>
    <property type="match status" value="1"/>
</dbReference>
<dbReference type="InterPro" id="IPR036397">
    <property type="entry name" value="RNaseH_sf"/>
</dbReference>
<keyword evidence="2" id="KW-0378">Hydrolase</keyword>
<keyword evidence="2" id="KW-0269">Exonuclease</keyword>
<reference evidence="2 3" key="1">
    <citation type="journal article" date="2023" name="FEMS Microbes">
        <title>Whole genomes of deep-sea sponge-associated bacteria exhibit high novel natural product potential.</title>
        <authorList>
            <person name="Hesketh-Best P.J."/>
            <person name="January G.G."/>
            <person name="Koch M.J."/>
            <person name="Warburton P.J."/>
            <person name="Howell K.L."/>
            <person name="Upton M."/>
        </authorList>
    </citation>
    <scope>NUCLEOTIDE SEQUENCE [LARGE SCALE GENOMIC DNA]</scope>
    <source>
        <strain evidence="2 3">PC206-O</strain>
    </source>
</reference>
<dbReference type="RefSeq" id="WP_319078575.1">
    <property type="nucleotide sequence ID" value="NZ_JAMYEC010000003.1"/>
</dbReference>
<protein>
    <submittedName>
        <fullName evidence="2">Exonuclease domain-containing protein</fullName>
    </submittedName>
</protein>
<evidence type="ECO:0000313" key="2">
    <source>
        <dbReference type="EMBL" id="MDX2334578.1"/>
    </source>
</evidence>
<accession>A0ABU4KNI5</accession>